<dbReference type="Gene3D" id="1.10.760.10">
    <property type="entry name" value="Cytochrome c-like domain"/>
    <property type="match status" value="1"/>
</dbReference>
<dbReference type="GO" id="GO:0009055">
    <property type="term" value="F:electron transfer activity"/>
    <property type="evidence" value="ECO:0007669"/>
    <property type="project" value="InterPro"/>
</dbReference>
<dbReference type="InterPro" id="IPR009056">
    <property type="entry name" value="Cyt_c-like_dom"/>
</dbReference>
<evidence type="ECO:0000256" key="4">
    <source>
        <dbReference type="PROSITE-ProRule" id="PRU00433"/>
    </source>
</evidence>
<proteinExistence type="predicted"/>
<keyword evidence="8" id="KW-1185">Reference proteome</keyword>
<feature type="region of interest" description="Disordered" evidence="5">
    <location>
        <begin position="97"/>
        <end position="118"/>
    </location>
</feature>
<evidence type="ECO:0000256" key="5">
    <source>
        <dbReference type="SAM" id="MobiDB-lite"/>
    </source>
</evidence>
<dbReference type="InterPro" id="IPR036909">
    <property type="entry name" value="Cyt_c-like_dom_sf"/>
</dbReference>
<evidence type="ECO:0000256" key="2">
    <source>
        <dbReference type="ARBA" id="ARBA00022723"/>
    </source>
</evidence>
<dbReference type="GO" id="GO:0046872">
    <property type="term" value="F:metal ion binding"/>
    <property type="evidence" value="ECO:0007669"/>
    <property type="project" value="UniProtKB-KW"/>
</dbReference>
<evidence type="ECO:0000256" key="3">
    <source>
        <dbReference type="ARBA" id="ARBA00023004"/>
    </source>
</evidence>
<keyword evidence="3 4" id="KW-0408">Iron</keyword>
<dbReference type="AlphaFoldDB" id="A0A7X1KQG7"/>
<keyword evidence="2 4" id="KW-0479">Metal-binding</keyword>
<keyword evidence="1 4" id="KW-0349">Heme</keyword>
<gene>
    <name evidence="7" type="ORF">H7F53_11325</name>
</gene>
<dbReference type="RefSeq" id="WP_185679599.1">
    <property type="nucleotide sequence ID" value="NZ_JACLAX010000010.1"/>
</dbReference>
<reference evidence="7 8" key="1">
    <citation type="submission" date="2020-08" db="EMBL/GenBank/DDBJ databases">
        <title>The genome sequence of type strain Novosphingobium piscinae KCTC 42194.</title>
        <authorList>
            <person name="Liu Y."/>
        </authorList>
    </citation>
    <scope>NUCLEOTIDE SEQUENCE [LARGE SCALE GENOMIC DNA]</scope>
    <source>
        <strain evidence="7 8">KCTC 42194</strain>
    </source>
</reference>
<accession>A0A7X1KQG7</accession>
<dbReference type="Pfam" id="PF13442">
    <property type="entry name" value="Cytochrome_CBB3"/>
    <property type="match status" value="1"/>
</dbReference>
<dbReference type="GO" id="GO:0020037">
    <property type="term" value="F:heme binding"/>
    <property type="evidence" value="ECO:0007669"/>
    <property type="project" value="InterPro"/>
</dbReference>
<name>A0A7X1KQG7_9SPHN</name>
<protein>
    <submittedName>
        <fullName evidence="7">Cytochrome c</fullName>
    </submittedName>
</protein>
<dbReference type="Proteomes" id="UP000551327">
    <property type="component" value="Unassembled WGS sequence"/>
</dbReference>
<dbReference type="SUPFAM" id="SSF46626">
    <property type="entry name" value="Cytochrome c"/>
    <property type="match status" value="1"/>
</dbReference>
<dbReference type="EMBL" id="JACLAX010000010">
    <property type="protein sequence ID" value="MBC2669734.1"/>
    <property type="molecule type" value="Genomic_DNA"/>
</dbReference>
<dbReference type="PROSITE" id="PS51007">
    <property type="entry name" value="CYTC"/>
    <property type="match status" value="1"/>
</dbReference>
<evidence type="ECO:0000313" key="8">
    <source>
        <dbReference type="Proteomes" id="UP000551327"/>
    </source>
</evidence>
<evidence type="ECO:0000313" key="7">
    <source>
        <dbReference type="EMBL" id="MBC2669734.1"/>
    </source>
</evidence>
<evidence type="ECO:0000259" key="6">
    <source>
        <dbReference type="PROSITE" id="PS51007"/>
    </source>
</evidence>
<comment type="caution">
    <text evidence="7">The sequence shown here is derived from an EMBL/GenBank/DDBJ whole genome shotgun (WGS) entry which is preliminary data.</text>
</comment>
<sequence>MAAPPVRGLYVAEQATAGAQLYAIRCAMCHGARLEGTYEVPGLTGKFVANWGGRPLGDLSAYVGRAMPQFAPGTLSAEDNAKIVAFILQRNGYPAAPAGTPPGGLRGDAVLPAPPPPR</sequence>
<organism evidence="7 8">
    <name type="scientific">Novosphingobium piscinae</name>
    <dbReference type="NCBI Taxonomy" id="1507448"/>
    <lineage>
        <taxon>Bacteria</taxon>
        <taxon>Pseudomonadati</taxon>
        <taxon>Pseudomonadota</taxon>
        <taxon>Alphaproteobacteria</taxon>
        <taxon>Sphingomonadales</taxon>
        <taxon>Sphingomonadaceae</taxon>
        <taxon>Novosphingobium</taxon>
    </lineage>
</organism>
<evidence type="ECO:0000256" key="1">
    <source>
        <dbReference type="ARBA" id="ARBA00022617"/>
    </source>
</evidence>
<feature type="domain" description="Cytochrome c" evidence="6">
    <location>
        <begin position="13"/>
        <end position="91"/>
    </location>
</feature>